<proteinExistence type="inferred from homology"/>
<keyword evidence="3 6" id="KW-0479">Metal-binding</keyword>
<dbReference type="InterPro" id="IPR051619">
    <property type="entry name" value="TypeII_TA_RNase_PINc/VapC"/>
</dbReference>
<evidence type="ECO:0000256" key="4">
    <source>
        <dbReference type="ARBA" id="ARBA00022801"/>
    </source>
</evidence>
<dbReference type="InterPro" id="IPR022907">
    <property type="entry name" value="VapC_family"/>
</dbReference>
<dbReference type="InterPro" id="IPR002716">
    <property type="entry name" value="PIN_dom"/>
</dbReference>
<dbReference type="Gene3D" id="3.40.50.1010">
    <property type="entry name" value="5'-nuclease"/>
    <property type="match status" value="1"/>
</dbReference>
<dbReference type="SUPFAM" id="SSF88723">
    <property type="entry name" value="PIN domain-like"/>
    <property type="match status" value="1"/>
</dbReference>
<evidence type="ECO:0000313" key="8">
    <source>
        <dbReference type="EMBL" id="MDR4308511.1"/>
    </source>
</evidence>
<keyword evidence="4 6" id="KW-0378">Hydrolase</keyword>
<feature type="binding site" evidence="6">
    <location>
        <position position="99"/>
    </location>
    <ligand>
        <name>Mg(2+)</name>
        <dbReference type="ChEBI" id="CHEBI:18420"/>
    </ligand>
</feature>
<keyword evidence="9" id="KW-1185">Reference proteome</keyword>
<gene>
    <name evidence="6" type="primary">vapC</name>
    <name evidence="8" type="ORF">IHQ68_17975</name>
</gene>
<dbReference type="EC" id="3.1.-.-" evidence="6"/>
<dbReference type="EMBL" id="JADBEO010000054">
    <property type="protein sequence ID" value="MDR4308511.1"/>
    <property type="molecule type" value="Genomic_DNA"/>
</dbReference>
<evidence type="ECO:0000256" key="2">
    <source>
        <dbReference type="ARBA" id="ARBA00022722"/>
    </source>
</evidence>
<dbReference type="Pfam" id="PF01850">
    <property type="entry name" value="PIN"/>
    <property type="match status" value="1"/>
</dbReference>
<dbReference type="HAMAP" id="MF_00265">
    <property type="entry name" value="VapC_Nob1"/>
    <property type="match status" value="1"/>
</dbReference>
<evidence type="ECO:0000313" key="9">
    <source>
        <dbReference type="Proteomes" id="UP001181622"/>
    </source>
</evidence>
<organism evidence="8 9">
    <name type="scientific">Chelatococcus sambhunathii</name>
    <dbReference type="NCBI Taxonomy" id="363953"/>
    <lineage>
        <taxon>Bacteria</taxon>
        <taxon>Pseudomonadati</taxon>
        <taxon>Pseudomonadota</taxon>
        <taxon>Alphaproteobacteria</taxon>
        <taxon>Hyphomicrobiales</taxon>
        <taxon>Chelatococcaceae</taxon>
        <taxon>Chelatococcus</taxon>
    </lineage>
</organism>
<keyword evidence="2 6" id="KW-0540">Nuclease</keyword>
<reference evidence="8" key="1">
    <citation type="submission" date="2020-10" db="EMBL/GenBank/DDBJ databases">
        <authorList>
            <person name="Abbas A."/>
            <person name="Razzaq R."/>
            <person name="Waqas M."/>
            <person name="Abbas N."/>
            <person name="Nielsen T.K."/>
            <person name="Hansen L.H."/>
            <person name="Hussain S."/>
            <person name="Shahid M."/>
        </authorList>
    </citation>
    <scope>NUCLEOTIDE SEQUENCE</scope>
    <source>
        <strain evidence="8">S14</strain>
    </source>
</reference>
<dbReference type="InterPro" id="IPR044153">
    <property type="entry name" value="PIN_Pae0151-like"/>
</dbReference>
<accession>A0ABU1DKB3</accession>
<keyword evidence="1 6" id="KW-1277">Toxin-antitoxin system</keyword>
<dbReference type="Proteomes" id="UP001181622">
    <property type="component" value="Unassembled WGS sequence"/>
</dbReference>
<feature type="binding site" evidence="6">
    <location>
        <position position="6"/>
    </location>
    <ligand>
        <name>Mg(2+)</name>
        <dbReference type="ChEBI" id="CHEBI:18420"/>
    </ligand>
</feature>
<evidence type="ECO:0000259" key="7">
    <source>
        <dbReference type="Pfam" id="PF01850"/>
    </source>
</evidence>
<dbReference type="PANTHER" id="PTHR35901">
    <property type="entry name" value="RIBONUCLEASE VAPC3"/>
    <property type="match status" value="1"/>
</dbReference>
<evidence type="ECO:0000256" key="5">
    <source>
        <dbReference type="ARBA" id="ARBA00022842"/>
    </source>
</evidence>
<sequence>MPFVTDASITASWLLPDESDPRAVAAYDLLDEQDAAAPSLWWFEARNILVVNERRGRIDAGTVDQAVAVLARLPIRIDQEPDDKAVLRLARRHRLTVYDAAYLELAVRLGSPLATLDDALARAAAGEGVPLIGE</sequence>
<comment type="function">
    <text evidence="6">Toxic component of a toxin-antitoxin (TA) system. An RNase.</text>
</comment>
<protein>
    <recommendedName>
        <fullName evidence="6">Ribonuclease VapC</fullName>
        <shortName evidence="6">RNase VapC</shortName>
        <ecNumber evidence="6">3.1.-.-</ecNumber>
    </recommendedName>
    <alternativeName>
        <fullName evidence="6">Toxin VapC</fullName>
    </alternativeName>
</protein>
<dbReference type="PANTHER" id="PTHR35901:SF1">
    <property type="entry name" value="EXONUCLEASE VAPC9"/>
    <property type="match status" value="1"/>
</dbReference>
<dbReference type="RefSeq" id="WP_309394320.1">
    <property type="nucleotide sequence ID" value="NZ_JADBEO010000054.1"/>
</dbReference>
<evidence type="ECO:0000256" key="6">
    <source>
        <dbReference type="HAMAP-Rule" id="MF_00265"/>
    </source>
</evidence>
<comment type="similarity">
    <text evidence="6">Belongs to the PINc/VapC protein family.</text>
</comment>
<dbReference type="InterPro" id="IPR029060">
    <property type="entry name" value="PIN-like_dom_sf"/>
</dbReference>
<evidence type="ECO:0000256" key="1">
    <source>
        <dbReference type="ARBA" id="ARBA00022649"/>
    </source>
</evidence>
<keyword evidence="6" id="KW-0800">Toxin</keyword>
<dbReference type="CDD" id="cd09873">
    <property type="entry name" value="PIN_Pae0151-like"/>
    <property type="match status" value="1"/>
</dbReference>
<feature type="domain" description="PIN" evidence="7">
    <location>
        <begin position="4"/>
        <end position="124"/>
    </location>
</feature>
<evidence type="ECO:0000256" key="3">
    <source>
        <dbReference type="ARBA" id="ARBA00022723"/>
    </source>
</evidence>
<comment type="caution">
    <text evidence="8">The sequence shown here is derived from an EMBL/GenBank/DDBJ whole genome shotgun (WGS) entry which is preliminary data.</text>
</comment>
<keyword evidence="5 6" id="KW-0460">Magnesium</keyword>
<name>A0ABU1DKB3_9HYPH</name>
<comment type="cofactor">
    <cofactor evidence="6">
        <name>Mg(2+)</name>
        <dbReference type="ChEBI" id="CHEBI:18420"/>
    </cofactor>
</comment>